<comment type="caution">
    <text evidence="1">The sequence shown here is derived from an EMBL/GenBank/DDBJ whole genome shotgun (WGS) entry which is preliminary data.</text>
</comment>
<dbReference type="EMBL" id="CAJNOC010000961">
    <property type="protein sequence ID" value="CAF0821819.1"/>
    <property type="molecule type" value="Genomic_DNA"/>
</dbReference>
<dbReference type="AlphaFoldDB" id="A0A813U2J4"/>
<gene>
    <name evidence="1" type="ORF">OXX778_LOCUS7507</name>
</gene>
<organism evidence="1 2">
    <name type="scientific">Brachionus calyciflorus</name>
    <dbReference type="NCBI Taxonomy" id="104777"/>
    <lineage>
        <taxon>Eukaryota</taxon>
        <taxon>Metazoa</taxon>
        <taxon>Spiralia</taxon>
        <taxon>Gnathifera</taxon>
        <taxon>Rotifera</taxon>
        <taxon>Eurotatoria</taxon>
        <taxon>Monogononta</taxon>
        <taxon>Pseudotrocha</taxon>
        <taxon>Ploima</taxon>
        <taxon>Brachionidae</taxon>
        <taxon>Brachionus</taxon>
    </lineage>
</organism>
<evidence type="ECO:0000313" key="2">
    <source>
        <dbReference type="Proteomes" id="UP000663879"/>
    </source>
</evidence>
<keyword evidence="2" id="KW-1185">Reference proteome</keyword>
<accession>A0A813U2J4</accession>
<sequence length="98" mass="11729">MPKILPFELTSKFSNYEEYNAYAVFQHPISYPKSELVACTICKRTVNHKMRVKYGFCAYKNCLEEEVQCPFRTKLCICLKHRDRNLHKHYLYSLENLT</sequence>
<dbReference type="Proteomes" id="UP000663879">
    <property type="component" value="Unassembled WGS sequence"/>
</dbReference>
<protein>
    <submittedName>
        <fullName evidence="1">Uncharacterized protein</fullName>
    </submittedName>
</protein>
<name>A0A813U2J4_9BILA</name>
<evidence type="ECO:0000313" key="1">
    <source>
        <dbReference type="EMBL" id="CAF0821819.1"/>
    </source>
</evidence>
<proteinExistence type="predicted"/>
<reference evidence="1" key="1">
    <citation type="submission" date="2021-02" db="EMBL/GenBank/DDBJ databases">
        <authorList>
            <person name="Nowell W R."/>
        </authorList>
    </citation>
    <scope>NUCLEOTIDE SEQUENCE</scope>
    <source>
        <strain evidence="1">Ploen Becks lab</strain>
    </source>
</reference>